<dbReference type="InterPro" id="IPR045518">
    <property type="entry name" value="2EXR"/>
</dbReference>
<dbReference type="Pfam" id="PF20150">
    <property type="entry name" value="2EXR"/>
    <property type="match status" value="1"/>
</dbReference>
<proteinExistence type="predicted"/>
<accession>A0A420MVK9</accession>
<dbReference type="VEuPathDB" id="FungiDB:FOIG_09897"/>
<dbReference type="VEuPathDB" id="FungiDB:FOXG_14492"/>
<dbReference type="Proteomes" id="UP000285084">
    <property type="component" value="Unassembled WGS sequence"/>
</dbReference>
<gene>
    <name evidence="2" type="ORF">BFJ69_g10454</name>
</gene>
<dbReference type="VEuPathDB" id="FungiDB:FOZG_16147"/>
<evidence type="ECO:0000259" key="1">
    <source>
        <dbReference type="Pfam" id="PF20150"/>
    </source>
</evidence>
<sequence length="293" mass="33776">MASSVFHKFPQLPPEIQLKIWEASIRPPQAIPGGLHYIALDHMGNTVPLRNTWMDEPERRKSAYQLEEGLLTACRDSRTVILKHRLEQDHFLRQQELRTPSRDLFCIVLNRSAPSVARGKCYPLIACERLAFEYTTSWNNELSNHEGYFPIEEFTASLAFLMRLVIQVASTDYFCTPIIRLIDRNARWINDGSTQGTIETFYDYDNEYIEISLKTGSSSTRIIQHSPVLKFLDHMDRLLKAKFKIFQHMGPGGLLAGWQFIIRDFFSIFVLRRNQAGIESSGTSGELQFGERL</sequence>
<evidence type="ECO:0000313" key="3">
    <source>
        <dbReference type="Proteomes" id="UP000285084"/>
    </source>
</evidence>
<name>A0A420MVK9_FUSOX</name>
<dbReference type="EMBL" id="MRCX01000104">
    <property type="protein sequence ID" value="RKK72054.1"/>
    <property type="molecule type" value="Genomic_DNA"/>
</dbReference>
<feature type="domain" description="2EXR" evidence="1">
    <location>
        <begin position="6"/>
        <end position="86"/>
    </location>
</feature>
<organism evidence="2 3">
    <name type="scientific">Fusarium oxysporum</name>
    <name type="common">Fusarium vascular wilt</name>
    <dbReference type="NCBI Taxonomy" id="5507"/>
    <lineage>
        <taxon>Eukaryota</taxon>
        <taxon>Fungi</taxon>
        <taxon>Dikarya</taxon>
        <taxon>Ascomycota</taxon>
        <taxon>Pezizomycotina</taxon>
        <taxon>Sordariomycetes</taxon>
        <taxon>Hypocreomycetidae</taxon>
        <taxon>Hypocreales</taxon>
        <taxon>Nectriaceae</taxon>
        <taxon>Fusarium</taxon>
        <taxon>Fusarium oxysporum species complex</taxon>
    </lineage>
</organism>
<dbReference type="AlphaFoldDB" id="A0A420MVK9"/>
<evidence type="ECO:0000313" key="2">
    <source>
        <dbReference type="EMBL" id="RKK72054.1"/>
    </source>
</evidence>
<protein>
    <recommendedName>
        <fullName evidence="1">2EXR domain-containing protein</fullName>
    </recommendedName>
</protein>
<dbReference type="VEuPathDB" id="FungiDB:FOMG_09229"/>
<dbReference type="VEuPathDB" id="FungiDB:FOC4_g10003739"/>
<reference evidence="2 3" key="1">
    <citation type="journal article" date="2018" name="Sci. Rep.">
        <title>Characterisation of pathogen-specific regions and novel effector candidates in Fusarium oxysporum f. sp. cepae.</title>
        <authorList>
            <person name="Armitage A.D."/>
            <person name="Taylor A."/>
            <person name="Sobczyk M.K."/>
            <person name="Baxter L."/>
            <person name="Greenfield B.P."/>
            <person name="Bates H.J."/>
            <person name="Wilson F."/>
            <person name="Jackson A.C."/>
            <person name="Ott S."/>
            <person name="Harrison R.J."/>
            <person name="Clarkson J.P."/>
        </authorList>
    </citation>
    <scope>NUCLEOTIDE SEQUENCE [LARGE SCALE GENOMIC DNA]</scope>
    <source>
        <strain evidence="2 3">Fo_A13</strain>
    </source>
</reference>
<comment type="caution">
    <text evidence="2">The sequence shown here is derived from an EMBL/GenBank/DDBJ whole genome shotgun (WGS) entry which is preliminary data.</text>
</comment>